<evidence type="ECO:0000256" key="15">
    <source>
        <dbReference type="SAM" id="Phobius"/>
    </source>
</evidence>
<dbReference type="InParanoid" id="A0A507AJG4"/>
<dbReference type="InterPro" id="IPR002056">
    <property type="entry name" value="MAS20"/>
</dbReference>
<evidence type="ECO:0000313" key="16">
    <source>
        <dbReference type="EMBL" id="TPX06957.1"/>
    </source>
</evidence>
<evidence type="ECO:0000256" key="2">
    <source>
        <dbReference type="ARBA" id="ARBA00005792"/>
    </source>
</evidence>
<name>A0A507AJG4_9PEZI</name>
<keyword evidence="3" id="KW-0813">Transport</keyword>
<dbReference type="GO" id="GO:0030943">
    <property type="term" value="F:mitochondrion targeting sequence binding"/>
    <property type="evidence" value="ECO:0007669"/>
    <property type="project" value="TreeGrafter"/>
</dbReference>
<evidence type="ECO:0000256" key="13">
    <source>
        <dbReference type="ARBA" id="ARBA00080405"/>
    </source>
</evidence>
<keyword evidence="6" id="KW-0653">Protein transport</keyword>
<comment type="caution">
    <text evidence="16">The sequence shown here is derived from an EMBL/GenBank/DDBJ whole genome shotgun (WGS) entry which is preliminary data.</text>
</comment>
<dbReference type="GeneID" id="41978549"/>
<organism evidence="16 17">
    <name type="scientific">Thyridium curvatum</name>
    <dbReference type="NCBI Taxonomy" id="1093900"/>
    <lineage>
        <taxon>Eukaryota</taxon>
        <taxon>Fungi</taxon>
        <taxon>Dikarya</taxon>
        <taxon>Ascomycota</taxon>
        <taxon>Pezizomycotina</taxon>
        <taxon>Sordariomycetes</taxon>
        <taxon>Sordariomycetidae</taxon>
        <taxon>Thyridiales</taxon>
        <taxon>Thyridiaceae</taxon>
        <taxon>Thyridium</taxon>
    </lineage>
</organism>
<feature type="transmembrane region" description="Helical" evidence="15">
    <location>
        <begin position="6"/>
        <end position="27"/>
    </location>
</feature>
<dbReference type="OrthoDB" id="2154253at2759"/>
<dbReference type="PRINTS" id="PR00351">
    <property type="entry name" value="OM20RECEPTOR"/>
</dbReference>
<dbReference type="PANTHER" id="PTHR12430:SF0">
    <property type="entry name" value="TRANSLOCASE OF OUTER MITOCHONDRIAL MEMBRANE 20"/>
    <property type="match status" value="1"/>
</dbReference>
<protein>
    <recommendedName>
        <fullName evidence="11">Mitochondrial import receptor subunit TOM20</fullName>
    </recommendedName>
    <alternativeName>
        <fullName evidence="10">Mitochondrial 20 kDa outer membrane protein</fullName>
    </alternativeName>
    <alternativeName>
        <fullName evidence="12">Mitochondrial import receptor subunit tom20</fullName>
    </alternativeName>
    <alternativeName>
        <fullName evidence="13">Translocase of outer membrane 20 kDa subunit</fullName>
    </alternativeName>
</protein>
<dbReference type="Proteomes" id="UP000319257">
    <property type="component" value="Unassembled WGS sequence"/>
</dbReference>
<proteinExistence type="inferred from homology"/>
<keyword evidence="4 15" id="KW-0812">Transmembrane</keyword>
<dbReference type="STRING" id="1093900.A0A507AJG4"/>
<keyword evidence="17" id="KW-1185">Reference proteome</keyword>
<evidence type="ECO:0000256" key="1">
    <source>
        <dbReference type="ARBA" id="ARBA00004572"/>
    </source>
</evidence>
<comment type="subcellular location">
    <subcellularLocation>
        <location evidence="1">Mitochondrion outer membrane</location>
        <topology evidence="1">Single-pass membrane protein</topology>
    </subcellularLocation>
</comment>
<dbReference type="InterPro" id="IPR023392">
    <property type="entry name" value="Tom20_dom_sf"/>
</dbReference>
<keyword evidence="9 14" id="KW-0472">Membrane</keyword>
<dbReference type="Gene3D" id="1.20.960.10">
    <property type="entry name" value="Mitochondrial outer membrane translocase complex, subunit Tom20 domain"/>
    <property type="match status" value="1"/>
</dbReference>
<evidence type="ECO:0000313" key="17">
    <source>
        <dbReference type="Proteomes" id="UP000319257"/>
    </source>
</evidence>
<dbReference type="PIRSF" id="PIRSF037707">
    <property type="entry name" value="MAS20_rcpt"/>
    <property type="match status" value="1"/>
</dbReference>
<comment type="similarity">
    <text evidence="2 14">Belongs to the Tom20 family.</text>
</comment>
<sequence length="188" mass="20698">MASSQTTMIVTASVAAVATGLVAYAFYFDHQRRKNPEFRRNLRRNERRQIRSEKEEAQYQSIKQRQAIHTAIDDAKEEGFPTNVEEKEAYFLEQVSTGETLATDPSRGLEAALHFYKALKVYPTPGDLISIYDKTVSKPILDILAEMIAYDSDLTVGAFQGSSGIPPEMEAAMFGAGAGGMPPTVGLD</sequence>
<reference evidence="16 17" key="1">
    <citation type="submission" date="2019-06" db="EMBL/GenBank/DDBJ databases">
        <title>Draft genome sequence of the filamentous fungus Phialemoniopsis curvata isolated from diesel fuel.</title>
        <authorList>
            <person name="Varaljay V.A."/>
            <person name="Lyon W.J."/>
            <person name="Crouch A.L."/>
            <person name="Drake C.E."/>
            <person name="Hollomon J.M."/>
            <person name="Nadeau L.J."/>
            <person name="Nunn H.S."/>
            <person name="Stevenson B.S."/>
            <person name="Bojanowski C.L."/>
            <person name="Crookes-Goodson W.J."/>
        </authorList>
    </citation>
    <scope>NUCLEOTIDE SEQUENCE [LARGE SCALE GENOMIC DNA]</scope>
    <source>
        <strain evidence="16 17">D216</strain>
    </source>
</reference>
<evidence type="ECO:0000256" key="9">
    <source>
        <dbReference type="ARBA" id="ARBA00023136"/>
    </source>
</evidence>
<dbReference type="NCBIfam" id="TIGR00985">
    <property type="entry name" value="3a0801s04tom"/>
    <property type="match status" value="1"/>
</dbReference>
<dbReference type="Pfam" id="PF02064">
    <property type="entry name" value="MAS20"/>
    <property type="match status" value="1"/>
</dbReference>
<dbReference type="GO" id="GO:0016031">
    <property type="term" value="P:tRNA import into mitochondrion"/>
    <property type="evidence" value="ECO:0007669"/>
    <property type="project" value="TreeGrafter"/>
</dbReference>
<dbReference type="GO" id="GO:0005742">
    <property type="term" value="C:mitochondrial outer membrane translocase complex"/>
    <property type="evidence" value="ECO:0007669"/>
    <property type="project" value="UniProtKB-UniRule"/>
</dbReference>
<dbReference type="GO" id="GO:0008320">
    <property type="term" value="F:protein transmembrane transporter activity"/>
    <property type="evidence" value="ECO:0007669"/>
    <property type="project" value="TreeGrafter"/>
</dbReference>
<dbReference type="FunFam" id="1.20.960.10:FF:000002">
    <property type="entry name" value="Mitochondrial import receptor subunit TOM20"/>
    <property type="match status" value="1"/>
</dbReference>
<dbReference type="RefSeq" id="XP_030988668.1">
    <property type="nucleotide sequence ID" value="XM_031133794.1"/>
</dbReference>
<keyword evidence="5 14" id="KW-1000">Mitochondrion outer membrane</keyword>
<keyword evidence="8 14" id="KW-0496">Mitochondrion</keyword>
<dbReference type="GO" id="GO:0006605">
    <property type="term" value="P:protein targeting"/>
    <property type="evidence" value="ECO:0007669"/>
    <property type="project" value="InterPro"/>
</dbReference>
<dbReference type="PANTHER" id="PTHR12430">
    <property type="entry name" value="MITOCHONDRIAL IMPORT RECEPTOR SUBUNIT TOM20"/>
    <property type="match status" value="1"/>
</dbReference>
<dbReference type="GO" id="GO:0030150">
    <property type="term" value="P:protein import into mitochondrial matrix"/>
    <property type="evidence" value="ECO:0007669"/>
    <property type="project" value="TreeGrafter"/>
</dbReference>
<dbReference type="EMBL" id="SKBQ01000098">
    <property type="protein sequence ID" value="TPX06957.1"/>
    <property type="molecule type" value="Genomic_DNA"/>
</dbReference>
<keyword evidence="7 15" id="KW-1133">Transmembrane helix</keyword>
<evidence type="ECO:0000256" key="11">
    <source>
        <dbReference type="ARBA" id="ARBA00068548"/>
    </source>
</evidence>
<evidence type="ECO:0000256" key="4">
    <source>
        <dbReference type="ARBA" id="ARBA00022692"/>
    </source>
</evidence>
<evidence type="ECO:0000256" key="12">
    <source>
        <dbReference type="ARBA" id="ARBA00073975"/>
    </source>
</evidence>
<evidence type="ECO:0000256" key="6">
    <source>
        <dbReference type="ARBA" id="ARBA00022927"/>
    </source>
</evidence>
<dbReference type="FunCoup" id="A0A507AJG4">
    <property type="interactions" value="295"/>
</dbReference>
<evidence type="ECO:0000256" key="5">
    <source>
        <dbReference type="ARBA" id="ARBA00022787"/>
    </source>
</evidence>
<evidence type="ECO:0000256" key="7">
    <source>
        <dbReference type="ARBA" id="ARBA00022989"/>
    </source>
</evidence>
<gene>
    <name evidence="16" type="ORF">E0L32_011102</name>
</gene>
<dbReference type="GO" id="GO:0006886">
    <property type="term" value="P:intracellular protein transport"/>
    <property type="evidence" value="ECO:0007669"/>
    <property type="project" value="InterPro"/>
</dbReference>
<evidence type="ECO:0000256" key="3">
    <source>
        <dbReference type="ARBA" id="ARBA00022448"/>
    </source>
</evidence>
<dbReference type="AlphaFoldDB" id="A0A507AJG4"/>
<evidence type="ECO:0000256" key="10">
    <source>
        <dbReference type="ARBA" id="ARBA00042705"/>
    </source>
</evidence>
<accession>A0A507AJG4</accession>
<evidence type="ECO:0000256" key="14">
    <source>
        <dbReference type="PIRNR" id="PIRNR037707"/>
    </source>
</evidence>
<evidence type="ECO:0000256" key="8">
    <source>
        <dbReference type="ARBA" id="ARBA00023128"/>
    </source>
</evidence>
<dbReference type="SUPFAM" id="SSF47157">
    <property type="entry name" value="Mitochondrial import receptor subunit Tom20"/>
    <property type="match status" value="1"/>
</dbReference>